<dbReference type="EMBL" id="JACIIG010000001">
    <property type="protein sequence ID" value="MBB4566743.1"/>
    <property type="molecule type" value="Genomic_DNA"/>
</dbReference>
<gene>
    <name evidence="1" type="ORF">GGE60_000831</name>
</gene>
<keyword evidence="2" id="KW-1185">Reference proteome</keyword>
<organism evidence="1 2">
    <name type="scientific">Rhizobium leucaenae</name>
    <dbReference type="NCBI Taxonomy" id="29450"/>
    <lineage>
        <taxon>Bacteria</taxon>
        <taxon>Pseudomonadati</taxon>
        <taxon>Pseudomonadota</taxon>
        <taxon>Alphaproteobacteria</taxon>
        <taxon>Hyphomicrobiales</taxon>
        <taxon>Rhizobiaceae</taxon>
        <taxon>Rhizobium/Agrobacterium group</taxon>
        <taxon>Rhizobium</taxon>
    </lineage>
</organism>
<reference evidence="1 2" key="1">
    <citation type="submission" date="2020-08" db="EMBL/GenBank/DDBJ databases">
        <title>Genomic Encyclopedia of Type Strains, Phase IV (KMG-V): Genome sequencing to study the core and pangenomes of soil and plant-associated prokaryotes.</title>
        <authorList>
            <person name="Whitman W."/>
        </authorList>
    </citation>
    <scope>NUCLEOTIDE SEQUENCE [LARGE SCALE GENOMIC DNA]</scope>
    <source>
        <strain evidence="1 2">SEMIA 492</strain>
    </source>
</reference>
<dbReference type="AlphaFoldDB" id="A0A7W6ZR59"/>
<accession>A0A7W6ZR59</accession>
<name>A0A7W6ZR59_9HYPH</name>
<sequence length="85" mass="9438">MGAYNTVKNAVRLVRPLSTVAHRNATMTPLLQQIPLRFESTLALFCDRCDSENRPAPSVSESLRADIQVGLGHRPDAILPTFPFF</sequence>
<dbReference type="Proteomes" id="UP000543836">
    <property type="component" value="Unassembled WGS sequence"/>
</dbReference>
<evidence type="ECO:0000313" key="1">
    <source>
        <dbReference type="EMBL" id="MBB4566743.1"/>
    </source>
</evidence>
<comment type="caution">
    <text evidence="1">The sequence shown here is derived from an EMBL/GenBank/DDBJ whole genome shotgun (WGS) entry which is preliminary data.</text>
</comment>
<proteinExistence type="predicted"/>
<protein>
    <submittedName>
        <fullName evidence="1">Uncharacterized protein</fullName>
    </submittedName>
</protein>
<evidence type="ECO:0000313" key="2">
    <source>
        <dbReference type="Proteomes" id="UP000543836"/>
    </source>
</evidence>